<dbReference type="SUPFAM" id="SSF54427">
    <property type="entry name" value="NTF2-like"/>
    <property type="match status" value="1"/>
</dbReference>
<keyword evidence="3" id="KW-1185">Reference proteome</keyword>
<dbReference type="Pfam" id="PF12680">
    <property type="entry name" value="SnoaL_2"/>
    <property type="match status" value="1"/>
</dbReference>
<dbReference type="RefSeq" id="WP_345526551.1">
    <property type="nucleotide sequence ID" value="NZ_BAABKN010000012.1"/>
</dbReference>
<protein>
    <submittedName>
        <fullName evidence="2">Nuclear transport factor 2 family protein</fullName>
    </submittedName>
</protein>
<name>A0ABP8YRE0_9ACTN</name>
<proteinExistence type="predicted"/>
<dbReference type="EMBL" id="BAABKN010000012">
    <property type="protein sequence ID" value="GAA4735606.1"/>
    <property type="molecule type" value="Genomic_DNA"/>
</dbReference>
<gene>
    <name evidence="2" type="ORF">GCM10023350_19320</name>
</gene>
<reference evidence="3" key="1">
    <citation type="journal article" date="2019" name="Int. J. Syst. Evol. Microbiol.">
        <title>The Global Catalogue of Microorganisms (GCM) 10K type strain sequencing project: providing services to taxonomists for standard genome sequencing and annotation.</title>
        <authorList>
            <consortium name="The Broad Institute Genomics Platform"/>
            <consortium name="The Broad Institute Genome Sequencing Center for Infectious Disease"/>
            <person name="Wu L."/>
            <person name="Ma J."/>
        </authorList>
    </citation>
    <scope>NUCLEOTIDE SEQUENCE [LARGE SCALE GENOMIC DNA]</scope>
    <source>
        <strain evidence="3">JCM 18532</strain>
    </source>
</reference>
<feature type="domain" description="SnoaL-like" evidence="1">
    <location>
        <begin position="8"/>
        <end position="102"/>
    </location>
</feature>
<dbReference type="Gene3D" id="3.10.450.50">
    <property type="match status" value="1"/>
</dbReference>
<sequence length="107" mass="11580">MTTPTERIQDYFALATQSDMEPYFAQFAPDVVVEDDGQTHVGIDAVRAWRRSVPGVAYDVRAVADTSTGSHVATTEISGDFPGSPVLLGFVFTFDDQGLISRLVIAP</sequence>
<accession>A0ABP8YRE0</accession>
<organism evidence="2 3">
    <name type="scientific">Nocardioides endophyticus</name>
    <dbReference type="NCBI Taxonomy" id="1353775"/>
    <lineage>
        <taxon>Bacteria</taxon>
        <taxon>Bacillati</taxon>
        <taxon>Actinomycetota</taxon>
        <taxon>Actinomycetes</taxon>
        <taxon>Propionibacteriales</taxon>
        <taxon>Nocardioidaceae</taxon>
        <taxon>Nocardioides</taxon>
    </lineage>
</organism>
<dbReference type="InterPro" id="IPR037401">
    <property type="entry name" value="SnoaL-like"/>
</dbReference>
<evidence type="ECO:0000313" key="3">
    <source>
        <dbReference type="Proteomes" id="UP001499882"/>
    </source>
</evidence>
<dbReference type="InterPro" id="IPR032710">
    <property type="entry name" value="NTF2-like_dom_sf"/>
</dbReference>
<comment type="caution">
    <text evidence="2">The sequence shown here is derived from an EMBL/GenBank/DDBJ whole genome shotgun (WGS) entry which is preliminary data.</text>
</comment>
<dbReference type="Proteomes" id="UP001499882">
    <property type="component" value="Unassembled WGS sequence"/>
</dbReference>
<evidence type="ECO:0000259" key="1">
    <source>
        <dbReference type="Pfam" id="PF12680"/>
    </source>
</evidence>
<evidence type="ECO:0000313" key="2">
    <source>
        <dbReference type="EMBL" id="GAA4735606.1"/>
    </source>
</evidence>